<keyword evidence="3" id="KW-1185">Reference proteome</keyword>
<evidence type="ECO:0000313" key="2">
    <source>
        <dbReference type="EMBL" id="KAF2962878.1"/>
    </source>
</evidence>
<dbReference type="InParanoid" id="A0A7C8IJ57"/>
<dbReference type="Proteomes" id="UP000481858">
    <property type="component" value="Unassembled WGS sequence"/>
</dbReference>
<gene>
    <name evidence="2" type="ORF">GQX73_g10693</name>
</gene>
<dbReference type="EMBL" id="WUBL01000260">
    <property type="protein sequence ID" value="KAF2962878.1"/>
    <property type="molecule type" value="Genomic_DNA"/>
</dbReference>
<dbReference type="AlphaFoldDB" id="A0A7C8IJ57"/>
<protein>
    <submittedName>
        <fullName evidence="2">Uncharacterized protein</fullName>
    </submittedName>
</protein>
<evidence type="ECO:0000313" key="3">
    <source>
        <dbReference type="Proteomes" id="UP000481858"/>
    </source>
</evidence>
<dbReference type="OrthoDB" id="4661033at2759"/>
<sequence>MSRNKAPPSFFLVPDEKVDYKPFIKLGNILYRTSQPDLVLFDPEKAVPPLSIGDDATVLPPPKTLKNYNIENDNAKSSKYGLFCKILDFFGLGGNISHTSGTDISERYEIKSMTISVFVPPPSFLDSLQTQECIRDVIESCSDHCAFLITGVVEASGVVFKSTEVQDQESEASIGVNTGGSSAEPMGKRSRKRTLKINWEDEGPTVLAFKVQKIQLSDGKLTSTEETEGAYFGTDDEVENVAFEFDGALDEYDVYRMEPELVHDEFTGLDYHLYLPDE</sequence>
<accession>A0A7C8IJ57</accession>
<name>A0A7C8IJ57_9PEZI</name>
<organism evidence="2 3">
    <name type="scientific">Xylaria multiplex</name>
    <dbReference type="NCBI Taxonomy" id="323545"/>
    <lineage>
        <taxon>Eukaryota</taxon>
        <taxon>Fungi</taxon>
        <taxon>Dikarya</taxon>
        <taxon>Ascomycota</taxon>
        <taxon>Pezizomycotina</taxon>
        <taxon>Sordariomycetes</taxon>
        <taxon>Xylariomycetidae</taxon>
        <taxon>Xylariales</taxon>
        <taxon>Xylariaceae</taxon>
        <taxon>Xylaria</taxon>
    </lineage>
</organism>
<proteinExistence type="predicted"/>
<reference evidence="2 3" key="1">
    <citation type="submission" date="2019-12" db="EMBL/GenBank/DDBJ databases">
        <title>Draft genome sequence of the ascomycete Xylaria multiplex DSM 110363.</title>
        <authorList>
            <person name="Buettner E."/>
            <person name="Kellner H."/>
        </authorList>
    </citation>
    <scope>NUCLEOTIDE SEQUENCE [LARGE SCALE GENOMIC DNA]</scope>
    <source>
        <strain evidence="2 3">DSM 110363</strain>
    </source>
</reference>
<evidence type="ECO:0000256" key="1">
    <source>
        <dbReference type="SAM" id="MobiDB-lite"/>
    </source>
</evidence>
<feature type="region of interest" description="Disordered" evidence="1">
    <location>
        <begin position="171"/>
        <end position="191"/>
    </location>
</feature>
<comment type="caution">
    <text evidence="2">The sequence shown here is derived from an EMBL/GenBank/DDBJ whole genome shotgun (WGS) entry which is preliminary data.</text>
</comment>